<dbReference type="EMBL" id="KN847548">
    <property type="protein sequence ID" value="KIW02706.1"/>
    <property type="molecule type" value="Genomic_DNA"/>
</dbReference>
<dbReference type="Proteomes" id="UP000053259">
    <property type="component" value="Unassembled WGS sequence"/>
</dbReference>
<dbReference type="SMART" id="SM00220">
    <property type="entry name" value="S_TKc"/>
    <property type="match status" value="1"/>
</dbReference>
<proteinExistence type="predicted"/>
<dbReference type="InParanoid" id="A0A0D1XK44"/>
<dbReference type="GO" id="GO:0004674">
    <property type="term" value="F:protein serine/threonine kinase activity"/>
    <property type="evidence" value="ECO:0007669"/>
    <property type="project" value="TreeGrafter"/>
</dbReference>
<evidence type="ECO:0000313" key="3">
    <source>
        <dbReference type="EMBL" id="KIW02706.1"/>
    </source>
</evidence>
<feature type="region of interest" description="Disordered" evidence="1">
    <location>
        <begin position="119"/>
        <end position="141"/>
    </location>
</feature>
<evidence type="ECO:0000313" key="4">
    <source>
        <dbReference type="Proteomes" id="UP000053259"/>
    </source>
</evidence>
<dbReference type="GO" id="GO:0005524">
    <property type="term" value="F:ATP binding"/>
    <property type="evidence" value="ECO:0007669"/>
    <property type="project" value="InterPro"/>
</dbReference>
<accession>A0A0D1XK44</accession>
<dbReference type="RefSeq" id="XP_016212575.1">
    <property type="nucleotide sequence ID" value="XM_016359739.1"/>
</dbReference>
<dbReference type="Gene3D" id="1.10.510.10">
    <property type="entry name" value="Transferase(Phosphotransferase) domain 1"/>
    <property type="match status" value="1"/>
</dbReference>
<dbReference type="VEuPathDB" id="FungiDB:PV09_06144"/>
<feature type="compositionally biased region" description="Polar residues" evidence="1">
    <location>
        <begin position="1"/>
        <end position="21"/>
    </location>
</feature>
<dbReference type="Pfam" id="PF00069">
    <property type="entry name" value="Pkinase"/>
    <property type="match status" value="1"/>
</dbReference>
<protein>
    <recommendedName>
        <fullName evidence="2">Protein kinase domain-containing protein</fullName>
    </recommendedName>
</protein>
<sequence length="420" mass="45622">MEHTNSCALRSRQFDQPTSGPTPARCNASFLDVSQHLTETETPPETPTRSDSVTSTHIKRTTNRLPASEQRQKESNAATEGILHFSARSGDYEVLKGSKLGSGRFSSVYLARIIPPTTQDQVQGPLTPPATPTGPQSRGVWSGPQPSVYAIKVAVDKSTAKTLRGEARILSLLSQSPKSSQNIVCFHGFDPRCNSLVLAAMPGSLEDLVNGQLQFLDLATRTAKLGAIFLHIARSLTSGLAWMHSLGVVHADIKPPNMLLRPDMPVQIPLSGGQQLLDLSFTPVFADFTSSFTTTDDSKTISSVGGGTYDYMAPEQLAPPFPVPNFKMDVYALAVSLLQVTTGFSPFREAGSNRHMKMAMIKEGKALSWAMRDAISAARLKGVADVMLARHAIDLRALLELGLRKNPNERLDAASWNRLW</sequence>
<reference evidence="3 4" key="1">
    <citation type="submission" date="2015-01" db="EMBL/GenBank/DDBJ databases">
        <title>The Genome Sequence of Ochroconis gallopava CBS43764.</title>
        <authorList>
            <consortium name="The Broad Institute Genomics Platform"/>
            <person name="Cuomo C."/>
            <person name="de Hoog S."/>
            <person name="Gorbushina A."/>
            <person name="Stielow B."/>
            <person name="Teixiera M."/>
            <person name="Abouelleil A."/>
            <person name="Chapman S.B."/>
            <person name="Priest M."/>
            <person name="Young S.K."/>
            <person name="Wortman J."/>
            <person name="Nusbaum C."/>
            <person name="Birren B."/>
        </authorList>
    </citation>
    <scope>NUCLEOTIDE SEQUENCE [LARGE SCALE GENOMIC DNA]</scope>
    <source>
        <strain evidence="3 4">CBS 43764</strain>
    </source>
</reference>
<keyword evidence="4" id="KW-1185">Reference proteome</keyword>
<gene>
    <name evidence="3" type="ORF">PV09_06144</name>
</gene>
<dbReference type="STRING" id="253628.A0A0D1XK44"/>
<dbReference type="HOGENOM" id="CLU_654180_0_0_1"/>
<dbReference type="PANTHER" id="PTHR44329">
    <property type="entry name" value="SERINE/THREONINE-PROTEIN KINASE TNNI3K-RELATED"/>
    <property type="match status" value="1"/>
</dbReference>
<name>A0A0D1XK44_9PEZI</name>
<dbReference type="SUPFAM" id="SSF56112">
    <property type="entry name" value="Protein kinase-like (PK-like)"/>
    <property type="match status" value="1"/>
</dbReference>
<feature type="domain" description="Protein kinase" evidence="2">
    <location>
        <begin position="94"/>
        <end position="420"/>
    </location>
</feature>
<dbReference type="OrthoDB" id="1668230at2759"/>
<dbReference type="AlphaFoldDB" id="A0A0D1XK44"/>
<dbReference type="InterPro" id="IPR011009">
    <property type="entry name" value="Kinase-like_dom_sf"/>
</dbReference>
<dbReference type="InterPro" id="IPR051681">
    <property type="entry name" value="Ser/Thr_Kinases-Pseudokinases"/>
</dbReference>
<evidence type="ECO:0000259" key="2">
    <source>
        <dbReference type="PROSITE" id="PS50011"/>
    </source>
</evidence>
<evidence type="ECO:0000256" key="1">
    <source>
        <dbReference type="SAM" id="MobiDB-lite"/>
    </source>
</evidence>
<dbReference type="GeneID" id="27314117"/>
<organism evidence="3 4">
    <name type="scientific">Verruconis gallopava</name>
    <dbReference type="NCBI Taxonomy" id="253628"/>
    <lineage>
        <taxon>Eukaryota</taxon>
        <taxon>Fungi</taxon>
        <taxon>Dikarya</taxon>
        <taxon>Ascomycota</taxon>
        <taxon>Pezizomycotina</taxon>
        <taxon>Dothideomycetes</taxon>
        <taxon>Pleosporomycetidae</taxon>
        <taxon>Venturiales</taxon>
        <taxon>Sympoventuriaceae</taxon>
        <taxon>Verruconis</taxon>
    </lineage>
</organism>
<dbReference type="PROSITE" id="PS00108">
    <property type="entry name" value="PROTEIN_KINASE_ST"/>
    <property type="match status" value="1"/>
</dbReference>
<dbReference type="Gene3D" id="3.30.200.20">
    <property type="entry name" value="Phosphorylase Kinase, domain 1"/>
    <property type="match status" value="1"/>
</dbReference>
<dbReference type="PROSITE" id="PS50011">
    <property type="entry name" value="PROTEIN_KINASE_DOM"/>
    <property type="match status" value="1"/>
</dbReference>
<feature type="region of interest" description="Disordered" evidence="1">
    <location>
        <begin position="1"/>
        <end position="79"/>
    </location>
</feature>
<dbReference type="InterPro" id="IPR008271">
    <property type="entry name" value="Ser/Thr_kinase_AS"/>
</dbReference>
<dbReference type="InterPro" id="IPR000719">
    <property type="entry name" value="Prot_kinase_dom"/>
</dbReference>